<dbReference type="EMBL" id="LN609529">
    <property type="protein sequence ID" value="CEF68214.1"/>
    <property type="molecule type" value="Genomic_DNA"/>
</dbReference>
<dbReference type="WBParaSite" id="SRAE_2000287200.1">
    <property type="protein sequence ID" value="SRAE_2000287200.1"/>
    <property type="gene ID" value="WBGene00263086"/>
</dbReference>
<evidence type="ECO:0000313" key="4">
    <source>
        <dbReference type="Proteomes" id="UP000035682"/>
    </source>
</evidence>
<evidence type="ECO:0000313" key="6">
    <source>
        <dbReference type="WormBase" id="SRAE_2000287200"/>
    </source>
</evidence>
<reference evidence="5" key="2">
    <citation type="submission" date="2020-12" db="UniProtKB">
        <authorList>
            <consortium name="WormBaseParasite"/>
        </authorList>
    </citation>
    <scope>IDENTIFICATION</scope>
</reference>
<dbReference type="GO" id="GO:0004725">
    <property type="term" value="F:protein tyrosine phosphatase activity"/>
    <property type="evidence" value="ECO:0007669"/>
    <property type="project" value="InterPro"/>
</dbReference>
<dbReference type="RefSeq" id="XP_024507414.1">
    <property type="nucleotide sequence ID" value="XM_024653992.1"/>
</dbReference>
<dbReference type="PROSITE" id="PS50055">
    <property type="entry name" value="TYR_PHOSPHATASE_PTP"/>
    <property type="match status" value="1"/>
</dbReference>
<keyword evidence="3" id="KW-0675">Receptor</keyword>
<dbReference type="PANTHER" id="PTHR46163">
    <property type="entry name" value="TYROSINE-PROTEIN PHOSPHATASE-RELATED"/>
    <property type="match status" value="1"/>
</dbReference>
<name>A0A090MZ29_STRRB</name>
<dbReference type="Gene3D" id="3.90.190.10">
    <property type="entry name" value="Protein tyrosine phosphatase superfamily"/>
    <property type="match status" value="1"/>
</dbReference>
<dbReference type="CDD" id="cd00047">
    <property type="entry name" value="PTPc"/>
    <property type="match status" value="1"/>
</dbReference>
<proteinExistence type="predicted"/>
<keyword evidence="4" id="KW-1185">Reference proteome</keyword>
<dbReference type="PRINTS" id="PR00700">
    <property type="entry name" value="PRTYPHPHTASE"/>
</dbReference>
<dbReference type="Proteomes" id="UP000035682">
    <property type="component" value="Unplaced"/>
</dbReference>
<feature type="domain" description="Tyrosine-protein phosphatase" evidence="1">
    <location>
        <begin position="113"/>
        <end position="366"/>
    </location>
</feature>
<dbReference type="WormBase" id="SRAE_2000287200">
    <property type="protein sequence ID" value="SRP08151"/>
    <property type="gene ID" value="WBGene00263086"/>
</dbReference>
<dbReference type="Pfam" id="PF00102">
    <property type="entry name" value="Y_phosphatase"/>
    <property type="match status" value="1"/>
</dbReference>
<dbReference type="SUPFAM" id="SSF52799">
    <property type="entry name" value="(Phosphotyrosine protein) phosphatases II"/>
    <property type="match status" value="1"/>
</dbReference>
<dbReference type="GeneID" id="36380579"/>
<evidence type="ECO:0000313" key="3">
    <source>
        <dbReference type="EMBL" id="CEF68214.1"/>
    </source>
</evidence>
<dbReference type="OrthoDB" id="8815311at2759"/>
<dbReference type="InterPro" id="IPR029021">
    <property type="entry name" value="Prot-tyrosine_phosphatase-like"/>
</dbReference>
<dbReference type="SMART" id="SM00404">
    <property type="entry name" value="PTPc_motif"/>
    <property type="match status" value="1"/>
</dbReference>
<reference evidence="3 4" key="1">
    <citation type="submission" date="2014-09" db="EMBL/GenBank/DDBJ databases">
        <authorList>
            <person name="Martin A.A."/>
        </authorList>
    </citation>
    <scope>NUCLEOTIDE SEQUENCE</scope>
    <source>
        <strain evidence="4">ED321</strain>
        <strain evidence="3">ED321 Heterogonic</strain>
    </source>
</reference>
<sequence length="411" mass="47987">MVNLFNKFNNIKNDEKKVVKRLTSSVKLADKKKFYQPISEKKFGTQHDNEKKSFFITNGGEKNLEKKVFIRKEELLEKRKKISPIQREVFCKGIESPLNIFLDILSSKTLQNLKLEYAAIKSYIFPEHTRNAFDHNMTLNKYKDIVCIDQTRVNLDPPGPYYYHGNFVYQLGMKHNFICCQGPMDDTIVDFWRLCIQKKVSIIICLVNIIENGKKKCSQYWPSNEGETIKFKHINVHYKSTDNCDDSFFIRNFKVWIDGIDNVTYRIRQIHWKDWPDKSVPPVTTPVMRLMRRLRDLRADETILAHCSAGIGRTGTLVAAVMLFSKISAKSDINVYDTVMDLRRQRAGAVQTEIQYIYLHKIIIDYCLIINVFSEARKSSAIKFIEKYNSYYESLLQAGSQPQNGNLLHNF</sequence>
<feature type="domain" description="Tyrosine specific protein phosphatases" evidence="2">
    <location>
        <begin position="288"/>
        <end position="357"/>
    </location>
</feature>
<organism evidence="3">
    <name type="scientific">Strongyloides ratti</name>
    <name type="common">Parasitic roundworm</name>
    <dbReference type="NCBI Taxonomy" id="34506"/>
    <lineage>
        <taxon>Eukaryota</taxon>
        <taxon>Metazoa</taxon>
        <taxon>Ecdysozoa</taxon>
        <taxon>Nematoda</taxon>
        <taxon>Chromadorea</taxon>
        <taxon>Rhabditida</taxon>
        <taxon>Tylenchina</taxon>
        <taxon>Panagrolaimomorpha</taxon>
        <taxon>Strongyloidoidea</taxon>
        <taxon>Strongyloididae</taxon>
        <taxon>Strongyloides</taxon>
    </lineage>
</organism>
<dbReference type="PROSITE" id="PS50056">
    <property type="entry name" value="TYR_PHOSPHATASE_2"/>
    <property type="match status" value="1"/>
</dbReference>
<dbReference type="AlphaFoldDB" id="A0A090MZ29"/>
<evidence type="ECO:0000313" key="5">
    <source>
        <dbReference type="WBParaSite" id="SRAE_2000287200.1"/>
    </source>
</evidence>
<dbReference type="InterPro" id="IPR003595">
    <property type="entry name" value="Tyr_Pase_cat"/>
</dbReference>
<accession>A0A090MZ29</accession>
<dbReference type="STRING" id="34506.A0A090MZ29"/>
<gene>
    <name evidence="3 5 6" type="ORF">SRAE_2000287200</name>
</gene>
<dbReference type="SMART" id="SM00194">
    <property type="entry name" value="PTPc"/>
    <property type="match status" value="1"/>
</dbReference>
<dbReference type="InterPro" id="IPR052782">
    <property type="entry name" value="Oocyte-zygote_transition_reg"/>
</dbReference>
<evidence type="ECO:0000259" key="2">
    <source>
        <dbReference type="PROSITE" id="PS50056"/>
    </source>
</evidence>
<evidence type="ECO:0000259" key="1">
    <source>
        <dbReference type="PROSITE" id="PS50055"/>
    </source>
</evidence>
<dbReference type="InterPro" id="IPR000387">
    <property type="entry name" value="Tyr_Pase_dom"/>
</dbReference>
<dbReference type="CTD" id="36380579"/>
<dbReference type="InterPro" id="IPR000242">
    <property type="entry name" value="PTP_cat"/>
</dbReference>
<protein>
    <submittedName>
        <fullName evidence="3">Protein-tyrosine phosphatase, receptor/non-receptor type domain and Protein-tyrosine/Dual specificity phosphatase domain and Protein-tyrosine phosphatase, catalytic domain-containing protein</fullName>
    </submittedName>
</protein>